<reference evidence="2 3" key="1">
    <citation type="journal article" date="2007" name="J. Bacteriol.">
        <title>Genome sequence and analysis of a Propionibacterium acnes bacteriophage.</title>
        <authorList>
            <person name="Farrar M.D."/>
            <person name="Howson K.M."/>
            <person name="Bojar R.A."/>
            <person name="West D."/>
            <person name="Towler J.C."/>
            <person name="Parry J."/>
            <person name="Pelton K."/>
            <person name="Holland K.T."/>
        </authorList>
    </citation>
    <scope>NUCLEOTIDE SEQUENCE</scope>
    <source>
        <strain evidence="2">PA6</strain>
    </source>
</reference>
<dbReference type="GeneID" id="5247035"/>
<accession>A4K496</accession>
<dbReference type="RefSeq" id="YP_001285605.1">
    <property type="nucleotide sequence ID" value="NC_009541.1"/>
</dbReference>
<protein>
    <submittedName>
        <fullName evidence="2">Gp29</fullName>
    </submittedName>
</protein>
<evidence type="ECO:0000313" key="3">
    <source>
        <dbReference type="Proteomes" id="UP000000228"/>
    </source>
</evidence>
<name>A4K496_9CAUD</name>
<dbReference type="EMBL" id="DQ431235">
    <property type="protein sequence ID" value="ABE68598.1"/>
    <property type="molecule type" value="Genomic_DNA"/>
</dbReference>
<keyword evidence="3" id="KW-1185">Reference proteome</keyword>
<feature type="compositionally biased region" description="Low complexity" evidence="1">
    <location>
        <begin position="126"/>
        <end position="138"/>
    </location>
</feature>
<proteinExistence type="predicted"/>
<feature type="region of interest" description="Disordered" evidence="1">
    <location>
        <begin position="113"/>
        <end position="146"/>
    </location>
</feature>
<feature type="compositionally biased region" description="Polar residues" evidence="1">
    <location>
        <begin position="1"/>
        <end position="18"/>
    </location>
</feature>
<evidence type="ECO:0000313" key="2">
    <source>
        <dbReference type="EMBL" id="ABE68598.1"/>
    </source>
</evidence>
<sequence length="146" mass="15613">MYYNTLLNTAGTPSQPATATPWRHNTGEAKTLPTVNTSASSSATTKPSNKPRTQQNNSTGTPGYNNNGKHGYYPYIMAPCPSISPTRKHSSTHKPATRVTAHCQSIYKTSCAAKHSTTQTEPYRGAHANQATTATAAQDGSPPHNR</sequence>
<feature type="compositionally biased region" description="Polar residues" evidence="1">
    <location>
        <begin position="52"/>
        <end position="67"/>
    </location>
</feature>
<dbReference type="KEGG" id="vg:5247035"/>
<feature type="compositionally biased region" description="Low complexity" evidence="1">
    <location>
        <begin position="36"/>
        <end position="51"/>
    </location>
</feature>
<feature type="region of interest" description="Disordered" evidence="1">
    <location>
        <begin position="1"/>
        <end position="67"/>
    </location>
</feature>
<organism evidence="2 3">
    <name type="scientific">Propionibacterium phage PA6</name>
    <dbReference type="NCBI Taxonomy" id="376758"/>
    <lineage>
        <taxon>Viruses</taxon>
        <taxon>Duplodnaviria</taxon>
        <taxon>Heunggongvirae</taxon>
        <taxon>Uroviricota</taxon>
        <taxon>Caudoviricetes</taxon>
        <taxon>Pahexavirus</taxon>
        <taxon>Pahexavirus PA6</taxon>
    </lineage>
</organism>
<evidence type="ECO:0000256" key="1">
    <source>
        <dbReference type="SAM" id="MobiDB-lite"/>
    </source>
</evidence>
<dbReference type="Proteomes" id="UP000000228">
    <property type="component" value="Segment"/>
</dbReference>